<keyword evidence="1" id="KW-0175">Coiled coil</keyword>
<dbReference type="EC" id="3.6.3.14" evidence="2"/>
<dbReference type="RefSeq" id="XP_004036603.1">
    <property type="nucleotide sequence ID" value="XM_004036555.1"/>
</dbReference>
<proteinExistence type="predicted"/>
<accession>G0QQB6</accession>
<feature type="coiled-coil region" evidence="1">
    <location>
        <begin position="264"/>
        <end position="342"/>
    </location>
</feature>
<organism evidence="2 3">
    <name type="scientific">Ichthyophthirius multifiliis</name>
    <name type="common">White spot disease agent</name>
    <name type="synonym">Ich</name>
    <dbReference type="NCBI Taxonomy" id="5932"/>
    <lineage>
        <taxon>Eukaryota</taxon>
        <taxon>Sar</taxon>
        <taxon>Alveolata</taxon>
        <taxon>Ciliophora</taxon>
        <taxon>Intramacronucleata</taxon>
        <taxon>Oligohymenophorea</taxon>
        <taxon>Hymenostomatida</taxon>
        <taxon>Ophryoglenina</taxon>
        <taxon>Ichthyophthirius</taxon>
    </lineage>
</organism>
<dbReference type="GO" id="GO:0009035">
    <property type="term" value="F:type I site-specific deoxyribonuclease activity"/>
    <property type="evidence" value="ECO:0007669"/>
    <property type="project" value="UniProtKB-EC"/>
</dbReference>
<sequence>MQNQLEISDISPIKGDPIEELNFSTQKLNKSKLIETKVEQILRQNAQLLTENEQLYKQFSQKRTENDIWKTKYESQMNTIIQIKQIYDQEIKRLNQEIQQQKETHEQYIQEAQMEFEMNKQQAQSDSLLQIEHIKRSHKQNMQLFEEQLRKMKQLITNKEQEMENLKFQLQENREYFEKEQQRLIFEKEKIRNKLNEQEVFFLEENENQKKKNEFFVNQQIISLKKIHENETLILQNELDNFRNLLEVKNQEISDLIFQIQTLKINFECEIQILKEENEAFNQQLIQNNIFKEQEINEIQDKLVTLHTQDVEQLKTNQLNILEHLKEEKNQLQKLLQIRSEEIQCVILEKNQLGQYLEGERLILNSEIDSLKLKLEETIAQREKEYEQNQKIMNKMNQQHQEFQIIQKKQIKFLEEENEKLKNLLIQKNNELDVNIFQFKNSRNYMENENKEFLEKIQKLEVQLIDLEEEKKKFENQFLEEINFKKIKFDEFQKKTNSQIFSYENQIKRLKENLDEQDEELKNVLKIKNYIENEKKQLNEQNQNLYQQIVNLETQKAQEMQEITQKITISNNYQIKILKQTHENQQNILLQENSALKIQLENKENKLQEYINNFQKLESFRNYQKMSNTDIDYTQKQAEVNTSRNLYEIYIKSNEKQQQHYRKRKQSLDALKQITNYR</sequence>
<dbReference type="EMBL" id="GL983617">
    <property type="protein sequence ID" value="EGR32617.1"/>
    <property type="molecule type" value="Genomic_DNA"/>
</dbReference>
<evidence type="ECO:0000313" key="2">
    <source>
        <dbReference type="EMBL" id="EGR32617.1"/>
    </source>
</evidence>
<dbReference type="OMA" id="MYDSTVR"/>
<dbReference type="GeneID" id="14908771"/>
<protein>
    <submittedName>
        <fullName evidence="2">Tetrin c, putative</fullName>
        <ecNumber evidence="2">3.1.21.3</ecNumber>
        <ecNumber evidence="2">3.6.3.14</ecNumber>
    </submittedName>
</protein>
<keyword evidence="2" id="KW-0378">Hydrolase</keyword>
<evidence type="ECO:0000313" key="3">
    <source>
        <dbReference type="Proteomes" id="UP000008983"/>
    </source>
</evidence>
<name>G0QQB6_ICHMU</name>
<dbReference type="Proteomes" id="UP000008983">
    <property type="component" value="Unassembled WGS sequence"/>
</dbReference>
<feature type="coiled-coil region" evidence="1">
    <location>
        <begin position="84"/>
        <end position="176"/>
    </location>
</feature>
<dbReference type="FunCoup" id="G0QQB6">
    <property type="interactions" value="113"/>
</dbReference>
<dbReference type="STRING" id="857967.G0QQB6"/>
<reference evidence="2 3" key="1">
    <citation type="submission" date="2011-07" db="EMBL/GenBank/DDBJ databases">
        <authorList>
            <person name="Coyne R."/>
            <person name="Brami D."/>
            <person name="Johnson J."/>
            <person name="Hostetler J."/>
            <person name="Hannick L."/>
            <person name="Clark T."/>
            <person name="Cassidy-Hanley D."/>
            <person name="Inman J."/>
        </authorList>
    </citation>
    <scope>NUCLEOTIDE SEQUENCE [LARGE SCALE GENOMIC DNA]</scope>
    <source>
        <strain evidence="2 3">G5</strain>
    </source>
</reference>
<dbReference type="AlphaFoldDB" id="G0QQB6"/>
<dbReference type="EC" id="3.1.21.3" evidence="2"/>
<keyword evidence="3" id="KW-1185">Reference proteome</keyword>
<gene>
    <name evidence="2" type="ORF">IMG5_076470</name>
</gene>
<evidence type="ECO:0000256" key="1">
    <source>
        <dbReference type="SAM" id="Coils"/>
    </source>
</evidence>
<feature type="coiled-coil region" evidence="1">
    <location>
        <begin position="586"/>
        <end position="620"/>
    </location>
</feature>
<feature type="coiled-coil region" evidence="1">
    <location>
        <begin position="368"/>
        <end position="562"/>
    </location>
</feature>
<dbReference type="InParanoid" id="G0QQB6"/>